<comment type="caution">
    <text evidence="3">The sequence shown here is derived from an EMBL/GenBank/DDBJ whole genome shotgun (WGS) entry which is preliminary data.</text>
</comment>
<gene>
    <name evidence="3" type="ORF">ENK37_01390</name>
</gene>
<sequence length="245" mass="26607">MKANLKPGWYVLIALALYALVVTLAWRHDRGELHRLRAALAGAPLGGPAAEGPERYVLPLPGACLPARPEHLPGFPRDYRKGANQGVIFVSGDACVPVVYGTGVVAAQRGRVLKAEHDFEELTPEAFNALLEAVADGAKPEEMDRLRGREVWIEHPDGRITVYAHLSKIRPDLSEGQLVERGEWIGYVGNSGTQAASRGSREGARILLEVWRGNPDTGTYLGKGLDPRANKDQVLALLRALFAVP</sequence>
<dbReference type="InterPro" id="IPR011055">
    <property type="entry name" value="Dup_hybrid_motif"/>
</dbReference>
<dbReference type="Gene3D" id="2.70.70.10">
    <property type="entry name" value="Glucose Permease (Domain IIA)"/>
    <property type="match status" value="1"/>
</dbReference>
<dbReference type="PANTHER" id="PTHR21666:SF289">
    <property type="entry name" value="L-ALA--D-GLU ENDOPEPTIDASE"/>
    <property type="match status" value="1"/>
</dbReference>
<evidence type="ECO:0000256" key="1">
    <source>
        <dbReference type="ARBA" id="ARBA00022729"/>
    </source>
</evidence>
<dbReference type="AlphaFoldDB" id="A0A7C4ZF62"/>
<dbReference type="InterPro" id="IPR016047">
    <property type="entry name" value="M23ase_b-sheet_dom"/>
</dbReference>
<feature type="domain" description="M23ase beta-sheet core" evidence="2">
    <location>
        <begin position="100"/>
        <end position="195"/>
    </location>
</feature>
<dbReference type="Proteomes" id="UP000885759">
    <property type="component" value="Unassembled WGS sequence"/>
</dbReference>
<evidence type="ECO:0000259" key="2">
    <source>
        <dbReference type="Pfam" id="PF01551"/>
    </source>
</evidence>
<name>A0A7C4ZF62_9DEIN</name>
<dbReference type="InterPro" id="IPR050570">
    <property type="entry name" value="Cell_wall_metabolism_enzyme"/>
</dbReference>
<proteinExistence type="predicted"/>
<organism evidence="3">
    <name type="scientific">Oceanithermus profundus</name>
    <dbReference type="NCBI Taxonomy" id="187137"/>
    <lineage>
        <taxon>Bacteria</taxon>
        <taxon>Thermotogati</taxon>
        <taxon>Deinococcota</taxon>
        <taxon>Deinococci</taxon>
        <taxon>Thermales</taxon>
        <taxon>Thermaceae</taxon>
        <taxon>Oceanithermus</taxon>
    </lineage>
</organism>
<protein>
    <submittedName>
        <fullName evidence="3">M23 family metallopeptidase</fullName>
    </submittedName>
</protein>
<reference evidence="3" key="1">
    <citation type="journal article" date="2020" name="mSystems">
        <title>Genome- and Community-Level Interaction Insights into Carbon Utilization and Element Cycling Functions of Hydrothermarchaeota in Hydrothermal Sediment.</title>
        <authorList>
            <person name="Zhou Z."/>
            <person name="Liu Y."/>
            <person name="Xu W."/>
            <person name="Pan J."/>
            <person name="Luo Z.H."/>
            <person name="Li M."/>
        </authorList>
    </citation>
    <scope>NUCLEOTIDE SEQUENCE [LARGE SCALE GENOMIC DNA]</scope>
    <source>
        <strain evidence="3">HyVt-570</strain>
    </source>
</reference>
<evidence type="ECO:0000313" key="3">
    <source>
        <dbReference type="EMBL" id="HGY08698.1"/>
    </source>
</evidence>
<dbReference type="GO" id="GO:0004222">
    <property type="term" value="F:metalloendopeptidase activity"/>
    <property type="evidence" value="ECO:0007669"/>
    <property type="project" value="TreeGrafter"/>
</dbReference>
<dbReference type="CDD" id="cd12797">
    <property type="entry name" value="M23_peptidase"/>
    <property type="match status" value="1"/>
</dbReference>
<dbReference type="EMBL" id="DRPZ01000039">
    <property type="protein sequence ID" value="HGY08698.1"/>
    <property type="molecule type" value="Genomic_DNA"/>
</dbReference>
<dbReference type="Pfam" id="PF01551">
    <property type="entry name" value="Peptidase_M23"/>
    <property type="match status" value="1"/>
</dbReference>
<dbReference type="SUPFAM" id="SSF51261">
    <property type="entry name" value="Duplicated hybrid motif"/>
    <property type="match status" value="1"/>
</dbReference>
<accession>A0A7C4ZF62</accession>
<keyword evidence="1" id="KW-0732">Signal</keyword>
<dbReference type="PANTHER" id="PTHR21666">
    <property type="entry name" value="PEPTIDASE-RELATED"/>
    <property type="match status" value="1"/>
</dbReference>